<evidence type="ECO:0000259" key="1">
    <source>
        <dbReference type="Pfam" id="PF22998"/>
    </source>
</evidence>
<dbReference type="PANTHER" id="PTHR34815:SF2">
    <property type="entry name" value="N-ACETYLTRANSFERASE DOMAIN-CONTAINING PROTEIN"/>
    <property type="match status" value="1"/>
</dbReference>
<keyword evidence="3" id="KW-1185">Reference proteome</keyword>
<dbReference type="STRING" id="47428.A0A284R4V8"/>
<dbReference type="Proteomes" id="UP000219338">
    <property type="component" value="Unassembled WGS sequence"/>
</dbReference>
<dbReference type="AlphaFoldDB" id="A0A284R4V8"/>
<evidence type="ECO:0000313" key="3">
    <source>
        <dbReference type="Proteomes" id="UP000219338"/>
    </source>
</evidence>
<dbReference type="InterPro" id="IPR053013">
    <property type="entry name" value="LAT"/>
</dbReference>
<dbReference type="OrthoDB" id="2020070at2759"/>
<dbReference type="PANTHER" id="PTHR34815">
    <property type="entry name" value="LYSINE ACETYLTRANSFERASE"/>
    <property type="match status" value="1"/>
</dbReference>
<dbReference type="InterPro" id="IPR055100">
    <property type="entry name" value="GNAT_LYC1-like"/>
</dbReference>
<sequence>MTEEAYLRRDAEMDNDEHASNRKLTTWVLCSREDPESLEFKCSCETFLRRGLVLRRNSAQLDNDAPEQVSCYAIASVFTPERFRRRGHAKHMMRLLHWVLALPSSLPSTFPEAWGLPPERPPWLAHGQFSALWSDVGHFYGSCGPSTTDADGWVVRDAISTVWDVGAGDTDVDVGRGWKWLSASDVDTLHSIEDQRIKADMAAMSLASNAGETFFTFLPGQGVERFQRRRLERVWGKFKSVEYWGVVCEPTEPGKTTETLDEHPAMATWTFEMKTPTLVVTRLRAGKENFVDLLSVLKFVAKKHGMEKIEIWNLPEAHKSIAQDHGAVHMEREEHLSAFKWNGAEAPANVVWLNNEKYVPTFTIDVLTDVFKVLLVLNIMGNLPVSTSILFYEVASSLKRCAASETNQKVAMHHQ</sequence>
<feature type="domain" description="LYC1 C-terminal" evidence="1">
    <location>
        <begin position="176"/>
        <end position="358"/>
    </location>
</feature>
<accession>A0A284R4V8</accession>
<protein>
    <recommendedName>
        <fullName evidence="1">LYC1 C-terminal domain-containing protein</fullName>
    </recommendedName>
</protein>
<name>A0A284R4V8_ARMOS</name>
<reference evidence="3" key="1">
    <citation type="journal article" date="2017" name="Nat. Ecol. Evol.">
        <title>Genome expansion and lineage-specific genetic innovations in the forest pathogenic fungi Armillaria.</title>
        <authorList>
            <person name="Sipos G."/>
            <person name="Prasanna A.N."/>
            <person name="Walter M.C."/>
            <person name="O'Connor E."/>
            <person name="Balint B."/>
            <person name="Krizsan K."/>
            <person name="Kiss B."/>
            <person name="Hess J."/>
            <person name="Varga T."/>
            <person name="Slot J."/>
            <person name="Riley R."/>
            <person name="Boka B."/>
            <person name="Rigling D."/>
            <person name="Barry K."/>
            <person name="Lee J."/>
            <person name="Mihaltcheva S."/>
            <person name="LaButti K."/>
            <person name="Lipzen A."/>
            <person name="Waldron R."/>
            <person name="Moloney N.M."/>
            <person name="Sperisen C."/>
            <person name="Kredics L."/>
            <person name="Vagvoelgyi C."/>
            <person name="Patrignani A."/>
            <person name="Fitzpatrick D."/>
            <person name="Nagy I."/>
            <person name="Doyle S."/>
            <person name="Anderson J.B."/>
            <person name="Grigoriev I.V."/>
            <person name="Gueldener U."/>
            <person name="Muensterkoetter M."/>
            <person name="Nagy L.G."/>
        </authorList>
    </citation>
    <scope>NUCLEOTIDE SEQUENCE [LARGE SCALE GENOMIC DNA]</scope>
    <source>
        <strain evidence="3">C18/9</strain>
    </source>
</reference>
<evidence type="ECO:0000313" key="2">
    <source>
        <dbReference type="EMBL" id="SJL03749.1"/>
    </source>
</evidence>
<gene>
    <name evidence="2" type="ORF">ARMOST_07106</name>
</gene>
<proteinExistence type="predicted"/>
<organism evidence="2 3">
    <name type="scientific">Armillaria ostoyae</name>
    <name type="common">Armillaria root rot fungus</name>
    <dbReference type="NCBI Taxonomy" id="47428"/>
    <lineage>
        <taxon>Eukaryota</taxon>
        <taxon>Fungi</taxon>
        <taxon>Dikarya</taxon>
        <taxon>Basidiomycota</taxon>
        <taxon>Agaricomycotina</taxon>
        <taxon>Agaricomycetes</taxon>
        <taxon>Agaricomycetidae</taxon>
        <taxon>Agaricales</taxon>
        <taxon>Marasmiineae</taxon>
        <taxon>Physalacriaceae</taxon>
        <taxon>Armillaria</taxon>
    </lineage>
</organism>
<dbReference type="OMA" id="TCWILVD"/>
<dbReference type="Pfam" id="PF22998">
    <property type="entry name" value="GNAT_LYC1-like"/>
    <property type="match status" value="1"/>
</dbReference>
<dbReference type="EMBL" id="FUEG01000004">
    <property type="protein sequence ID" value="SJL03749.1"/>
    <property type="molecule type" value="Genomic_DNA"/>
</dbReference>